<accession>A0A6N6M9K8</accession>
<comment type="caution">
    <text evidence="1">The sequence shown here is derived from an EMBL/GenBank/DDBJ whole genome shotgun (WGS) entry which is preliminary data.</text>
</comment>
<organism evidence="1 2">
    <name type="scientific">Salibacter halophilus</name>
    <dbReference type="NCBI Taxonomy" id="1803916"/>
    <lineage>
        <taxon>Bacteria</taxon>
        <taxon>Pseudomonadati</taxon>
        <taxon>Bacteroidota</taxon>
        <taxon>Flavobacteriia</taxon>
        <taxon>Flavobacteriales</taxon>
        <taxon>Salibacteraceae</taxon>
        <taxon>Salibacter</taxon>
    </lineage>
</organism>
<sequence length="68" mass="7826">MKRQILMLNAARREKNSAVNYKIGGSMEHFETALDLLKDPVEFVFQLVFICQVVSTSLKSKKPRKERG</sequence>
<protein>
    <submittedName>
        <fullName evidence="1">Uncharacterized protein</fullName>
    </submittedName>
</protein>
<dbReference type="Proteomes" id="UP000435357">
    <property type="component" value="Unassembled WGS sequence"/>
</dbReference>
<evidence type="ECO:0000313" key="2">
    <source>
        <dbReference type="Proteomes" id="UP000435357"/>
    </source>
</evidence>
<proteinExistence type="predicted"/>
<name>A0A6N6M9K8_9FLAO</name>
<dbReference type="EMBL" id="WACR01000002">
    <property type="protein sequence ID" value="KAB1065685.1"/>
    <property type="molecule type" value="Genomic_DNA"/>
</dbReference>
<reference evidence="1 2" key="1">
    <citation type="submission" date="2019-09" db="EMBL/GenBank/DDBJ databases">
        <title>Genomes of Cryomorphaceae.</title>
        <authorList>
            <person name="Bowman J.P."/>
        </authorList>
    </citation>
    <scope>NUCLEOTIDE SEQUENCE [LARGE SCALE GENOMIC DNA]</scope>
    <source>
        <strain evidence="1 2">KCTC 52047</strain>
    </source>
</reference>
<keyword evidence="2" id="KW-1185">Reference proteome</keyword>
<dbReference type="RefSeq" id="WP_151166510.1">
    <property type="nucleotide sequence ID" value="NZ_WACR01000002.1"/>
</dbReference>
<dbReference type="AlphaFoldDB" id="A0A6N6M9K8"/>
<evidence type="ECO:0000313" key="1">
    <source>
        <dbReference type="EMBL" id="KAB1065685.1"/>
    </source>
</evidence>
<gene>
    <name evidence="1" type="ORF">F3059_03245</name>
</gene>